<protein>
    <submittedName>
        <fullName evidence="9">Glutamyl-tRNA synthetase</fullName>
    </submittedName>
</protein>
<name>A0A1V0SI74_9VIRU</name>
<keyword evidence="2" id="KW-0436">Ligase</keyword>
<keyword evidence="1" id="KW-0963">Cytoplasm</keyword>
<evidence type="ECO:0000256" key="2">
    <source>
        <dbReference type="ARBA" id="ARBA00022598"/>
    </source>
</evidence>
<dbReference type="PANTHER" id="PTHR43097">
    <property type="entry name" value="GLUTAMINE-TRNA LIGASE"/>
    <property type="match status" value="1"/>
</dbReference>
<keyword evidence="6 9" id="KW-0030">Aminoacyl-tRNA synthetase</keyword>
<dbReference type="InterPro" id="IPR020059">
    <property type="entry name" value="Glu/Gln-tRNA-synth_Ib_codon-bd"/>
</dbReference>
<keyword evidence="3" id="KW-0547">Nucleotide-binding</keyword>
<dbReference type="InterPro" id="IPR014729">
    <property type="entry name" value="Rossmann-like_a/b/a_fold"/>
</dbReference>
<keyword evidence="5" id="KW-0648">Protein biosynthesis</keyword>
<evidence type="ECO:0000259" key="7">
    <source>
        <dbReference type="Pfam" id="PF00749"/>
    </source>
</evidence>
<dbReference type="SUPFAM" id="SSF50715">
    <property type="entry name" value="Ribosomal protein L25-like"/>
    <property type="match status" value="1"/>
</dbReference>
<dbReference type="SUPFAM" id="SSF52374">
    <property type="entry name" value="Nucleotidylyl transferase"/>
    <property type="match status" value="1"/>
</dbReference>
<keyword evidence="4" id="KW-0067">ATP-binding</keyword>
<accession>A0A1V0SI74</accession>
<dbReference type="EMBL" id="KY684108">
    <property type="protein sequence ID" value="ARF11426.1"/>
    <property type="molecule type" value="Genomic_DNA"/>
</dbReference>
<dbReference type="GO" id="GO:0004818">
    <property type="term" value="F:glutamate-tRNA ligase activity"/>
    <property type="evidence" value="ECO:0007669"/>
    <property type="project" value="TreeGrafter"/>
</dbReference>
<dbReference type="PRINTS" id="PR00987">
    <property type="entry name" value="TRNASYNTHGLU"/>
</dbReference>
<evidence type="ECO:0000256" key="4">
    <source>
        <dbReference type="ARBA" id="ARBA00022840"/>
    </source>
</evidence>
<dbReference type="GO" id="GO:0043039">
    <property type="term" value="P:tRNA aminoacylation"/>
    <property type="evidence" value="ECO:0007669"/>
    <property type="project" value="InterPro"/>
</dbReference>
<evidence type="ECO:0000259" key="8">
    <source>
        <dbReference type="Pfam" id="PF03950"/>
    </source>
</evidence>
<evidence type="ECO:0000256" key="1">
    <source>
        <dbReference type="ARBA" id="ARBA00022490"/>
    </source>
</evidence>
<reference evidence="9" key="1">
    <citation type="journal article" date="2017" name="Science">
        <title>Giant viruses with an expanded complement of translation system components.</title>
        <authorList>
            <person name="Schulz F."/>
            <person name="Yutin N."/>
            <person name="Ivanova N.N."/>
            <person name="Ortega D.R."/>
            <person name="Lee T.K."/>
            <person name="Vierheilig J."/>
            <person name="Daims H."/>
            <person name="Horn M."/>
            <person name="Wagner M."/>
            <person name="Jensen G.J."/>
            <person name="Kyrpides N.C."/>
            <person name="Koonin E.V."/>
            <person name="Woyke T."/>
        </authorList>
    </citation>
    <scope>NUCLEOTIDE SEQUENCE</scope>
    <source>
        <strain evidence="9">KNV1</strain>
    </source>
</reference>
<sequence length="484" mass="56414">MDYLSQWKIPNQLHEQLKDYYGKIVTRFPPEPSLSALHIGHAKAAFINYVIAKKYHGKMIMRFDDTNPLKESTENEIGILEDLDKISIKYDQLTHTSDYFQQIYDFATYLIKNNLAYVDDLDQEIMSQNRDKGIDSPNRNLSVEQNLVLWNNMHEGMCLRLKINMKHKNGACRDPTIMRYLNANHHNTGNRFRIYPTYDFACPIVDSIEGVTHVFRSVEFTDRDEQYDIILNYLGLRKPLLFSYGKVNFEGAVMSKRKIKELIEKGIVTGIDDPKLLTIKGLFKRGLHLEALYEFIAKIGFSKSSTNMTEQMLWATNKKHIDNLATRFTVIPSDTAKQYTITDSIINTSKEVSKFVKNPNLGTRQVYYSNQILVDCTEQFNPHEEITLMNWGNVFIDYDKITLHLEGSPKTTEKKVLWVDDQTKIKVVVTTYHGLYNPPTIKEYYGEQDMIKIKPNDYIQLFKMNYYLCTQVDEINKVVYLSEI</sequence>
<dbReference type="Pfam" id="PF03950">
    <property type="entry name" value="tRNA-synt_1c_C"/>
    <property type="match status" value="1"/>
</dbReference>
<feature type="domain" description="Glutamyl/glutaminyl-tRNA synthetase class Ib anti-codon binding" evidence="8">
    <location>
        <begin position="325"/>
        <end position="398"/>
    </location>
</feature>
<organism evidence="9">
    <name type="scientific">Klosneuvirus KNV1</name>
    <dbReference type="NCBI Taxonomy" id="1977640"/>
    <lineage>
        <taxon>Viruses</taxon>
        <taxon>Varidnaviria</taxon>
        <taxon>Bamfordvirae</taxon>
        <taxon>Nucleocytoviricota</taxon>
        <taxon>Megaviricetes</taxon>
        <taxon>Imitervirales</taxon>
        <taxon>Mimiviridae</taxon>
        <taxon>Klosneuvirinae</taxon>
        <taxon>Klosneuvirus</taxon>
    </lineage>
</organism>
<evidence type="ECO:0000256" key="3">
    <source>
        <dbReference type="ARBA" id="ARBA00022741"/>
    </source>
</evidence>
<feature type="domain" description="Glutamyl/glutaminyl-tRNA synthetase class Ib catalytic" evidence="7">
    <location>
        <begin position="23"/>
        <end position="322"/>
    </location>
</feature>
<dbReference type="InterPro" id="IPR020058">
    <property type="entry name" value="Glu/Gln-tRNA-synth_Ib_cat-dom"/>
</dbReference>
<dbReference type="GO" id="GO:0005524">
    <property type="term" value="F:ATP binding"/>
    <property type="evidence" value="ECO:0007669"/>
    <property type="project" value="UniProtKB-KW"/>
</dbReference>
<evidence type="ECO:0000256" key="5">
    <source>
        <dbReference type="ARBA" id="ARBA00022917"/>
    </source>
</evidence>
<dbReference type="InterPro" id="IPR011035">
    <property type="entry name" value="Ribosomal_bL25/Gln-tRNA_synth"/>
</dbReference>
<dbReference type="InterPro" id="IPR050132">
    <property type="entry name" value="Gln/Glu-tRNA_Ligase"/>
</dbReference>
<evidence type="ECO:0000256" key="6">
    <source>
        <dbReference type="ARBA" id="ARBA00023146"/>
    </source>
</evidence>
<dbReference type="PANTHER" id="PTHR43097:SF5">
    <property type="entry name" value="GLUTAMATE--TRNA LIGASE"/>
    <property type="match status" value="1"/>
</dbReference>
<dbReference type="Gene3D" id="3.40.50.620">
    <property type="entry name" value="HUPs"/>
    <property type="match status" value="1"/>
</dbReference>
<dbReference type="InterPro" id="IPR000924">
    <property type="entry name" value="Glu/Gln-tRNA-synth"/>
</dbReference>
<evidence type="ECO:0000313" key="9">
    <source>
        <dbReference type="EMBL" id="ARF11426.1"/>
    </source>
</evidence>
<dbReference type="Pfam" id="PF00749">
    <property type="entry name" value="tRNA-synt_1c"/>
    <property type="match status" value="1"/>
</dbReference>
<proteinExistence type="predicted"/>
<gene>
    <name evidence="9" type="ORF">Klosneuvirus_1_283</name>
</gene>